<name>A0A9Q9CRJ5_9FIRM</name>
<dbReference type="EMBL" id="CP071250">
    <property type="protein sequence ID" value="UUF09377.1"/>
    <property type="molecule type" value="Genomic_DNA"/>
</dbReference>
<evidence type="ECO:0000313" key="4">
    <source>
        <dbReference type="Proteomes" id="UP001058016"/>
    </source>
</evidence>
<feature type="domain" description="Protein CotJB" evidence="1">
    <location>
        <begin position="6"/>
        <end position="80"/>
    </location>
</feature>
<dbReference type="Proteomes" id="UP001058072">
    <property type="component" value="Chromosome"/>
</dbReference>
<evidence type="ECO:0000313" key="2">
    <source>
        <dbReference type="EMBL" id="UUF05170.1"/>
    </source>
</evidence>
<evidence type="ECO:0000313" key="5">
    <source>
        <dbReference type="Proteomes" id="UP001058072"/>
    </source>
</evidence>
<protein>
    <submittedName>
        <fullName evidence="3">Spore coat protein CotJB</fullName>
    </submittedName>
</protein>
<dbReference type="RefSeq" id="WP_055304479.1">
    <property type="nucleotide sequence ID" value="NZ_CP071249.1"/>
</dbReference>
<keyword evidence="4" id="KW-1185">Reference proteome</keyword>
<keyword evidence="3" id="KW-0946">Virion</keyword>
<reference evidence="3 4" key="1">
    <citation type="submission" date="2021-03" db="EMBL/GenBank/DDBJ databases">
        <title>Comparative Genomics and Metabolomics in the genus Turicibacter.</title>
        <authorList>
            <person name="Maki J."/>
            <person name="Looft T."/>
        </authorList>
    </citation>
    <scope>NUCLEOTIDE SEQUENCE</scope>
    <source>
        <strain evidence="3">ISU324</strain>
        <strain evidence="2 4">MMM721</strain>
    </source>
</reference>
<organism evidence="3 5">
    <name type="scientific">Turicibacter bilis</name>
    <dbReference type="NCBI Taxonomy" id="2735723"/>
    <lineage>
        <taxon>Bacteria</taxon>
        <taxon>Bacillati</taxon>
        <taxon>Bacillota</taxon>
        <taxon>Erysipelotrichia</taxon>
        <taxon>Erysipelotrichales</taxon>
        <taxon>Turicibacteraceae</taxon>
        <taxon>Turicibacter</taxon>
    </lineage>
</organism>
<sequence>MSKEVLLRKLQALNLIAVDLQLFLDTHPGNKEALEDYRQVTKQYQKLREDYEYEYGPLTNFGYMTSFDQYSWVNDPWPWEQR</sequence>
<dbReference type="EMBL" id="CP071249">
    <property type="protein sequence ID" value="UUF05170.1"/>
    <property type="molecule type" value="Genomic_DNA"/>
</dbReference>
<dbReference type="AlphaFoldDB" id="A0A9Q9CRJ5"/>
<evidence type="ECO:0000313" key="3">
    <source>
        <dbReference type="EMBL" id="UUF09377.1"/>
    </source>
</evidence>
<dbReference type="InterPro" id="IPR024207">
    <property type="entry name" value="CotJB_dom"/>
</dbReference>
<dbReference type="InterPro" id="IPR016571">
    <property type="entry name" value="Spore_coat_assembly_CotJB"/>
</dbReference>
<accession>A0A9Q9CRJ5</accession>
<gene>
    <name evidence="2" type="ORF">J0J69_08685</name>
    <name evidence="3" type="ORF">J0J70_05305</name>
</gene>
<proteinExistence type="predicted"/>
<dbReference type="Proteomes" id="UP001058016">
    <property type="component" value="Chromosome"/>
</dbReference>
<keyword evidence="3" id="KW-0167">Capsid protein</keyword>
<dbReference type="PIRSF" id="PIRSF010606">
    <property type="entry name" value="Spore_coat_CotJB"/>
    <property type="match status" value="1"/>
</dbReference>
<dbReference type="Pfam" id="PF12652">
    <property type="entry name" value="CotJB"/>
    <property type="match status" value="1"/>
</dbReference>
<evidence type="ECO:0000259" key="1">
    <source>
        <dbReference type="Pfam" id="PF12652"/>
    </source>
</evidence>